<reference evidence="10" key="1">
    <citation type="journal article" date="2019" name="Int. J. Syst. Evol. Microbiol.">
        <title>The Global Catalogue of Microorganisms (GCM) 10K type strain sequencing project: providing services to taxonomists for standard genome sequencing and annotation.</title>
        <authorList>
            <consortium name="The Broad Institute Genomics Platform"/>
            <consortium name="The Broad Institute Genome Sequencing Center for Infectious Disease"/>
            <person name="Wu L."/>
            <person name="Ma J."/>
        </authorList>
    </citation>
    <scope>NUCLEOTIDE SEQUENCE [LARGE SCALE GENOMIC DNA]</scope>
    <source>
        <strain evidence="10">JCM 32206</strain>
    </source>
</reference>
<comment type="catalytic activity">
    <reaction evidence="6 7">
        <text>orotidine 5'-phosphate + H(+) = UMP + CO2</text>
        <dbReference type="Rhea" id="RHEA:11596"/>
        <dbReference type="ChEBI" id="CHEBI:15378"/>
        <dbReference type="ChEBI" id="CHEBI:16526"/>
        <dbReference type="ChEBI" id="CHEBI:57538"/>
        <dbReference type="ChEBI" id="CHEBI:57865"/>
        <dbReference type="EC" id="4.1.1.23"/>
    </reaction>
</comment>
<dbReference type="InterPro" id="IPR013785">
    <property type="entry name" value="Aldolase_TIM"/>
</dbReference>
<evidence type="ECO:0000313" key="9">
    <source>
        <dbReference type="EMBL" id="GAA4472752.1"/>
    </source>
</evidence>
<dbReference type="HAMAP" id="MF_01215">
    <property type="entry name" value="OMPdecase_type2"/>
    <property type="match status" value="1"/>
</dbReference>
<evidence type="ECO:0000256" key="6">
    <source>
        <dbReference type="ARBA" id="ARBA00049157"/>
    </source>
</evidence>
<dbReference type="InterPro" id="IPR001754">
    <property type="entry name" value="OMPdeCOase_dom"/>
</dbReference>
<dbReference type="SUPFAM" id="SSF51366">
    <property type="entry name" value="Ribulose-phoshate binding barrel"/>
    <property type="match status" value="1"/>
</dbReference>
<dbReference type="CDD" id="cd04725">
    <property type="entry name" value="OMP_decarboxylase_like"/>
    <property type="match status" value="1"/>
</dbReference>
<dbReference type="RefSeq" id="WP_345341854.1">
    <property type="nucleotide sequence ID" value="NZ_BAABFB010000017.1"/>
</dbReference>
<dbReference type="InterPro" id="IPR011995">
    <property type="entry name" value="OMPdecase_type-2"/>
</dbReference>
<evidence type="ECO:0000313" key="10">
    <source>
        <dbReference type="Proteomes" id="UP001501183"/>
    </source>
</evidence>
<keyword evidence="4 7" id="KW-0665">Pyrimidine biosynthesis</keyword>
<evidence type="ECO:0000256" key="1">
    <source>
        <dbReference type="ARBA" id="ARBA00004861"/>
    </source>
</evidence>
<gene>
    <name evidence="7 9" type="primary">pyrF</name>
    <name evidence="9" type="ORF">GCM10023094_05290</name>
</gene>
<keyword evidence="3 7" id="KW-0210">Decarboxylase</keyword>
<dbReference type="EC" id="4.1.1.23" evidence="7"/>
<protein>
    <recommendedName>
        <fullName evidence="7">Orotidine 5'-phosphate decarboxylase</fullName>
        <ecNumber evidence="7">4.1.1.23</ecNumber>
    </recommendedName>
    <alternativeName>
        <fullName evidence="7">OMP decarboxylase</fullName>
        <shortName evidence="7">OMPDCase</shortName>
        <shortName evidence="7">OMPdecase</shortName>
    </alternativeName>
</protein>
<comment type="similarity">
    <text evidence="2 7">Belongs to the OMP decarboxylase family. Type 2 subfamily.</text>
</comment>
<dbReference type="InterPro" id="IPR018089">
    <property type="entry name" value="OMPdecase_AS"/>
</dbReference>
<dbReference type="Proteomes" id="UP001501183">
    <property type="component" value="Unassembled WGS sequence"/>
</dbReference>
<dbReference type="Pfam" id="PF00215">
    <property type="entry name" value="OMPdecase"/>
    <property type="match status" value="1"/>
</dbReference>
<name>A0ABP8NWG6_9NOCA</name>
<proteinExistence type="inferred from homology"/>
<evidence type="ECO:0000256" key="5">
    <source>
        <dbReference type="ARBA" id="ARBA00023239"/>
    </source>
</evidence>
<dbReference type="PANTHER" id="PTHR43375">
    <property type="entry name" value="OROTIDINE 5'-PHOSPHATE DECARBOXYLASE"/>
    <property type="match status" value="1"/>
</dbReference>
<dbReference type="InterPro" id="IPR011060">
    <property type="entry name" value="RibuloseP-bd_barrel"/>
</dbReference>
<feature type="active site" description="Proton donor" evidence="7">
    <location>
        <position position="98"/>
    </location>
</feature>
<keyword evidence="10" id="KW-1185">Reference proteome</keyword>
<accession>A0ABP8NWG6</accession>
<dbReference type="NCBIfam" id="TIGR02127">
    <property type="entry name" value="pyrF_sub2"/>
    <property type="match status" value="1"/>
</dbReference>
<comment type="caution">
    <text evidence="9">The sequence shown here is derived from an EMBL/GenBank/DDBJ whole genome shotgun (WGS) entry which is preliminary data.</text>
</comment>
<feature type="domain" description="Orotidine 5'-phosphate decarboxylase" evidence="8">
    <location>
        <begin position="19"/>
        <end position="276"/>
    </location>
</feature>
<dbReference type="EMBL" id="BAABFB010000017">
    <property type="protein sequence ID" value="GAA4472752.1"/>
    <property type="molecule type" value="Genomic_DNA"/>
</dbReference>
<dbReference type="PROSITE" id="PS00156">
    <property type="entry name" value="OMPDECASE"/>
    <property type="match status" value="1"/>
</dbReference>
<evidence type="ECO:0000256" key="4">
    <source>
        <dbReference type="ARBA" id="ARBA00022975"/>
    </source>
</evidence>
<evidence type="ECO:0000256" key="2">
    <source>
        <dbReference type="ARBA" id="ARBA00008847"/>
    </source>
</evidence>
<evidence type="ECO:0000256" key="3">
    <source>
        <dbReference type="ARBA" id="ARBA00022793"/>
    </source>
</evidence>
<keyword evidence="5 7" id="KW-0456">Lyase</keyword>
<organism evidence="9 10">
    <name type="scientific">Rhodococcus olei</name>
    <dbReference type="NCBI Taxonomy" id="2161675"/>
    <lineage>
        <taxon>Bacteria</taxon>
        <taxon>Bacillati</taxon>
        <taxon>Actinomycetota</taxon>
        <taxon>Actinomycetes</taxon>
        <taxon>Mycobacteriales</taxon>
        <taxon>Nocardiaceae</taxon>
        <taxon>Rhodococcus</taxon>
    </lineage>
</organism>
<dbReference type="Gene3D" id="3.20.20.70">
    <property type="entry name" value="Aldolase class I"/>
    <property type="match status" value="1"/>
</dbReference>
<evidence type="ECO:0000256" key="7">
    <source>
        <dbReference type="HAMAP-Rule" id="MF_01215"/>
    </source>
</evidence>
<dbReference type="SMART" id="SM00934">
    <property type="entry name" value="OMPdecase"/>
    <property type="match status" value="1"/>
</dbReference>
<comment type="pathway">
    <text evidence="1 7">Pyrimidine metabolism; UMP biosynthesis via de novo pathway; UMP from orotate: step 2/2.</text>
</comment>
<sequence>MSRTAWGTRLRTAVRSRGRLCVGIDPHPPLLRSWDLPETADGVARFADICVEAFAGEVALVKPQVAFFESYGSAGYAVLERTIAALREAGTLVVADAKRGDIGSTMSAYAQAWLGDGSPLGSDALTVSPYLGFGALEPAVTLAGETGRGLFALARTSNPEGGALQAARTAADGVSTGQGPTAARPGPTVAQSIVDAAVAQNRDGNDTIGLVVGATRGHGLDLSEFTGPILAPGLGAQGATVSDLAEIFSDSRELLLPNTSRDVLRHGPAVQALRDAARRVRDDVEAALA</sequence>
<evidence type="ECO:0000259" key="8">
    <source>
        <dbReference type="SMART" id="SM00934"/>
    </source>
</evidence>
<dbReference type="PANTHER" id="PTHR43375:SF1">
    <property type="entry name" value="OROTIDINE 5'-PHOSPHATE DECARBOXYLASE"/>
    <property type="match status" value="1"/>
</dbReference>